<dbReference type="PROSITE" id="PS51782">
    <property type="entry name" value="LYSM"/>
    <property type="match status" value="4"/>
</dbReference>
<proteinExistence type="predicted"/>
<evidence type="ECO:0000313" key="6">
    <source>
        <dbReference type="EMBL" id="RYN51763.1"/>
    </source>
</evidence>
<accession>A0A4Q4MKG6</accession>
<evidence type="ECO:0000256" key="1">
    <source>
        <dbReference type="ARBA" id="ARBA00022669"/>
    </source>
</evidence>
<dbReference type="InterPro" id="IPR052210">
    <property type="entry name" value="LysM1-like"/>
</dbReference>
<evidence type="ECO:0000256" key="2">
    <source>
        <dbReference type="ARBA" id="ARBA00023026"/>
    </source>
</evidence>
<feature type="signal peptide" evidence="4">
    <location>
        <begin position="1"/>
        <end position="19"/>
    </location>
</feature>
<protein>
    <recommendedName>
        <fullName evidence="5">LysM domain-containing protein</fullName>
    </recommendedName>
</protein>
<dbReference type="EMBL" id="PDXA01000015">
    <property type="protein sequence ID" value="RYN51763.1"/>
    <property type="molecule type" value="Genomic_DNA"/>
</dbReference>
<feature type="region of interest" description="Disordered" evidence="3">
    <location>
        <begin position="536"/>
        <end position="574"/>
    </location>
</feature>
<reference evidence="7" key="1">
    <citation type="journal article" date="2019" name="bioRxiv">
        <title>Genomics, evolutionary history and diagnostics of the Alternaria alternata species group including apple and Asian pear pathotypes.</title>
        <authorList>
            <person name="Armitage A.D."/>
            <person name="Cockerton H.M."/>
            <person name="Sreenivasaprasad S."/>
            <person name="Woodhall J.W."/>
            <person name="Lane C.R."/>
            <person name="Harrison R.J."/>
            <person name="Clarkson J.P."/>
        </authorList>
    </citation>
    <scope>NUCLEOTIDE SEQUENCE [LARGE SCALE GENOMIC DNA]</scope>
    <source>
        <strain evidence="7">FERA 1082</strain>
    </source>
</reference>
<dbReference type="AlphaFoldDB" id="A0A4Q4MKG6"/>
<dbReference type="InterPro" id="IPR018392">
    <property type="entry name" value="LysM"/>
</dbReference>
<dbReference type="Gene3D" id="3.10.350.10">
    <property type="entry name" value="LysM domain"/>
    <property type="match status" value="4"/>
</dbReference>
<evidence type="ECO:0000259" key="5">
    <source>
        <dbReference type="PROSITE" id="PS51782"/>
    </source>
</evidence>
<evidence type="ECO:0000256" key="3">
    <source>
        <dbReference type="SAM" id="MobiDB-lite"/>
    </source>
</evidence>
<feature type="chain" id="PRO_5020710194" description="LysM domain-containing protein" evidence="4">
    <location>
        <begin position="20"/>
        <end position="574"/>
    </location>
</feature>
<dbReference type="SMART" id="SM00257">
    <property type="entry name" value="LysM"/>
    <property type="match status" value="3"/>
</dbReference>
<dbReference type="Pfam" id="PF01476">
    <property type="entry name" value="LysM"/>
    <property type="match status" value="3"/>
</dbReference>
<dbReference type="SUPFAM" id="SSF54106">
    <property type="entry name" value="LysM domain"/>
    <property type="match status" value="3"/>
</dbReference>
<dbReference type="InterPro" id="IPR036779">
    <property type="entry name" value="LysM_dom_sf"/>
</dbReference>
<sequence>MYILWFLGVLGMLLPQTLGADPSFFFFLNQTATLFDGVSAQCNTALSSPIPECPQELLTLLGGSQFYTVQNETMMDILCRKECPPAFETYRSNVEEACANDPQPRAGYPSTYWVDAVSSVQAQMCLKDSASGEYCTEFLEKALGDASDPTELLGGYTTEQLCSECIVNLFRHQQSTAYSNYDAEMARAWAEIQGRCGLDYPTATPTLKTNVTSLGNYAPSGYATAACVGGRTHEVTSGENCVAISKANHVSTGALITMNSLRLDCTNLQLGQNCQQKLCLPAACDDYVVQSGDTCVGIAKQFSVPFHQLTAWNPTINPHCTNLLVDQNLCIGPPGGEATFTTVPGATATQTAIYATATAARPTPVAEGTTTKCGKYYLVQPGDYCEIVALNQTVPLNWFLGMNPQIDNACGNLLSGFNYCVQPTSDWNTTGTSEPVPAPTSTPPGTISECYEWYVIQSGDYCGKVQDQFGITFAQLQAWNPALEDDCSNLLLDVAYCVNGGAIASGAFVARPTAAPSSDNDDTHVSSLAPLRLRDPIQTQAPAAGDRPGGVPVGWPGVNSPRLRAQMGLGSPGK</sequence>
<evidence type="ECO:0000256" key="4">
    <source>
        <dbReference type="SAM" id="SignalP"/>
    </source>
</evidence>
<keyword evidence="2" id="KW-0843">Virulence</keyword>
<comment type="caution">
    <text evidence="6">The sequence shown here is derived from an EMBL/GenBank/DDBJ whole genome shotgun (WGS) entry which is preliminary data.</text>
</comment>
<name>A0A4Q4MKG6_9PLEO</name>
<dbReference type="CDD" id="cd00118">
    <property type="entry name" value="LysM"/>
    <property type="match status" value="3"/>
</dbReference>
<feature type="domain" description="LysM" evidence="5">
    <location>
        <begin position="231"/>
        <end position="276"/>
    </location>
</feature>
<dbReference type="Proteomes" id="UP000292402">
    <property type="component" value="Unassembled WGS sequence"/>
</dbReference>
<dbReference type="PANTHER" id="PTHR34997">
    <property type="entry name" value="AM15"/>
    <property type="match status" value="1"/>
</dbReference>
<keyword evidence="4" id="KW-0732">Signal</keyword>
<feature type="domain" description="LysM" evidence="5">
    <location>
        <begin position="452"/>
        <end position="498"/>
    </location>
</feature>
<dbReference type="GO" id="GO:0008061">
    <property type="term" value="F:chitin binding"/>
    <property type="evidence" value="ECO:0007669"/>
    <property type="project" value="UniProtKB-KW"/>
</dbReference>
<feature type="domain" description="LysM" evidence="5">
    <location>
        <begin position="285"/>
        <end position="331"/>
    </location>
</feature>
<keyword evidence="1" id="KW-0147">Chitin-binding</keyword>
<evidence type="ECO:0000313" key="7">
    <source>
        <dbReference type="Proteomes" id="UP000292402"/>
    </source>
</evidence>
<dbReference type="PANTHER" id="PTHR34997:SF1">
    <property type="entry name" value="PEPTIDOGLYCAN-BINDING LYSIN DOMAIN"/>
    <property type="match status" value="1"/>
</dbReference>
<organism evidence="6 7">
    <name type="scientific">Alternaria tenuissima</name>
    <dbReference type="NCBI Taxonomy" id="119927"/>
    <lineage>
        <taxon>Eukaryota</taxon>
        <taxon>Fungi</taxon>
        <taxon>Dikarya</taxon>
        <taxon>Ascomycota</taxon>
        <taxon>Pezizomycotina</taxon>
        <taxon>Dothideomycetes</taxon>
        <taxon>Pleosporomycetidae</taxon>
        <taxon>Pleosporales</taxon>
        <taxon>Pleosporineae</taxon>
        <taxon>Pleosporaceae</taxon>
        <taxon>Alternaria</taxon>
        <taxon>Alternaria sect. Alternaria</taxon>
        <taxon>Alternaria alternata complex</taxon>
    </lineage>
</organism>
<gene>
    <name evidence="6" type="ORF">AA0114_g5404</name>
</gene>
<feature type="domain" description="LysM" evidence="5">
    <location>
        <begin position="375"/>
        <end position="421"/>
    </location>
</feature>